<dbReference type="Proteomes" id="UP000031971">
    <property type="component" value="Unassembled WGS sequence"/>
</dbReference>
<keyword evidence="3" id="KW-1185">Reference proteome</keyword>
<gene>
    <name evidence="2" type="ORF">CCC_03378</name>
</gene>
<comment type="caution">
    <text evidence="2">The sequence shown here is derived from an EMBL/GenBank/DDBJ whole genome shotgun (WGS) entry which is preliminary data.</text>
</comment>
<reference evidence="2 3" key="1">
    <citation type="submission" date="2015-01" db="EMBL/GenBank/DDBJ databases">
        <title>Genome Sequence of Magnetospirillum magnetotacticum Strain MS-1.</title>
        <authorList>
            <person name="Marinov G.K."/>
            <person name="Smalley M.D."/>
            <person name="DeSalvo G."/>
        </authorList>
    </citation>
    <scope>NUCLEOTIDE SEQUENCE [LARGE SCALE GENOMIC DNA]</scope>
    <source>
        <strain evidence="2 3">MS-1</strain>
    </source>
</reference>
<dbReference type="RefSeq" id="WP_152619734.1">
    <property type="nucleotide sequence ID" value="NZ_JXSL01000025.1"/>
</dbReference>
<dbReference type="OrthoDB" id="7360363at2"/>
<dbReference type="EMBL" id="JXSL01000025">
    <property type="protein sequence ID" value="KIL99160.1"/>
    <property type="molecule type" value="Genomic_DNA"/>
</dbReference>
<sequence>MVESTRGFGSSVLNTALSGVFGRDQRASVAAGGGEAVTAIQGATPAGPRGRRMLSPNTSVDSLDRNAPRGTYLDILA</sequence>
<evidence type="ECO:0000256" key="1">
    <source>
        <dbReference type="SAM" id="MobiDB-lite"/>
    </source>
</evidence>
<feature type="region of interest" description="Disordered" evidence="1">
    <location>
        <begin position="40"/>
        <end position="66"/>
    </location>
</feature>
<accession>A0A0C2YWV6</accession>
<protein>
    <submittedName>
        <fullName evidence="2">Uncharacterized protein</fullName>
    </submittedName>
</protein>
<proteinExistence type="predicted"/>
<organism evidence="2 3">
    <name type="scientific">Paramagnetospirillum magnetotacticum MS-1</name>
    <dbReference type="NCBI Taxonomy" id="272627"/>
    <lineage>
        <taxon>Bacteria</taxon>
        <taxon>Pseudomonadati</taxon>
        <taxon>Pseudomonadota</taxon>
        <taxon>Alphaproteobacteria</taxon>
        <taxon>Rhodospirillales</taxon>
        <taxon>Magnetospirillaceae</taxon>
        <taxon>Paramagnetospirillum</taxon>
    </lineage>
</organism>
<evidence type="ECO:0000313" key="3">
    <source>
        <dbReference type="Proteomes" id="UP000031971"/>
    </source>
</evidence>
<evidence type="ECO:0000313" key="2">
    <source>
        <dbReference type="EMBL" id="KIL99160.1"/>
    </source>
</evidence>
<dbReference type="AlphaFoldDB" id="A0A0C2YWV6"/>
<name>A0A0C2YWV6_PARME</name>
<dbReference type="STRING" id="272627.CCC_03378"/>